<dbReference type="AlphaFoldDB" id="A0A212D696"/>
<dbReference type="InterPro" id="IPR011249">
    <property type="entry name" value="Metalloenz_LuxS/M16"/>
</dbReference>
<accession>A0A212D696</accession>
<dbReference type="SUPFAM" id="SSF63411">
    <property type="entry name" value="LuxS/MPP-like metallohydrolase"/>
    <property type="match status" value="1"/>
</dbReference>
<protein>
    <recommendedName>
        <fullName evidence="8">Peptidase M16 N-terminal domain-containing protein</fullName>
    </recommendedName>
</protein>
<keyword evidence="7" id="KW-0482">Metalloprotease</keyword>
<comment type="cofactor">
    <cofactor evidence="1">
        <name>Zn(2+)</name>
        <dbReference type="ChEBI" id="CHEBI:29105"/>
    </cofactor>
</comment>
<name>A0A212D696_CEREH</name>
<evidence type="ECO:0000256" key="4">
    <source>
        <dbReference type="ARBA" id="ARBA00022723"/>
    </source>
</evidence>
<dbReference type="EMBL" id="MKHE01000006">
    <property type="protein sequence ID" value="OWK13722.1"/>
    <property type="molecule type" value="Genomic_DNA"/>
</dbReference>
<dbReference type="PANTHER" id="PTHR11851:SF103">
    <property type="entry name" value="MITOCHONDRIAL-PROCESSING PEPTIDASE SUBUNIT BETA"/>
    <property type="match status" value="1"/>
</dbReference>
<dbReference type="GO" id="GO:0005739">
    <property type="term" value="C:mitochondrion"/>
    <property type="evidence" value="ECO:0007669"/>
    <property type="project" value="TreeGrafter"/>
</dbReference>
<dbReference type="InterPro" id="IPR050361">
    <property type="entry name" value="MPP/UQCRC_Complex"/>
</dbReference>
<dbReference type="GO" id="GO:0046872">
    <property type="term" value="F:metal ion binding"/>
    <property type="evidence" value="ECO:0007669"/>
    <property type="project" value="UniProtKB-KW"/>
</dbReference>
<organism evidence="9 10">
    <name type="scientific">Cervus elaphus hippelaphus</name>
    <name type="common">European red deer</name>
    <dbReference type="NCBI Taxonomy" id="46360"/>
    <lineage>
        <taxon>Eukaryota</taxon>
        <taxon>Metazoa</taxon>
        <taxon>Chordata</taxon>
        <taxon>Craniata</taxon>
        <taxon>Vertebrata</taxon>
        <taxon>Euteleostomi</taxon>
        <taxon>Mammalia</taxon>
        <taxon>Eutheria</taxon>
        <taxon>Laurasiatheria</taxon>
        <taxon>Artiodactyla</taxon>
        <taxon>Ruminantia</taxon>
        <taxon>Pecora</taxon>
        <taxon>Cervidae</taxon>
        <taxon>Cervinae</taxon>
        <taxon>Cervus</taxon>
    </lineage>
</organism>
<dbReference type="InterPro" id="IPR011765">
    <property type="entry name" value="Pept_M16_N"/>
</dbReference>
<dbReference type="PANTHER" id="PTHR11851">
    <property type="entry name" value="METALLOPROTEASE"/>
    <property type="match status" value="1"/>
</dbReference>
<evidence type="ECO:0000256" key="5">
    <source>
        <dbReference type="ARBA" id="ARBA00022801"/>
    </source>
</evidence>
<evidence type="ECO:0000256" key="3">
    <source>
        <dbReference type="ARBA" id="ARBA00022670"/>
    </source>
</evidence>
<dbReference type="OrthoDB" id="10251424at2759"/>
<evidence type="ECO:0000256" key="6">
    <source>
        <dbReference type="ARBA" id="ARBA00022833"/>
    </source>
</evidence>
<comment type="similarity">
    <text evidence="2">Belongs to the peptidase M16 family.</text>
</comment>
<dbReference type="Pfam" id="PF00675">
    <property type="entry name" value="Peptidase_M16"/>
    <property type="match status" value="1"/>
</dbReference>
<evidence type="ECO:0000313" key="10">
    <source>
        <dbReference type="Proteomes" id="UP000242450"/>
    </source>
</evidence>
<keyword evidence="10" id="KW-1185">Reference proteome</keyword>
<evidence type="ECO:0000256" key="1">
    <source>
        <dbReference type="ARBA" id="ARBA00001947"/>
    </source>
</evidence>
<keyword evidence="4" id="KW-0479">Metal-binding</keyword>
<dbReference type="Gene3D" id="3.30.830.10">
    <property type="entry name" value="Metalloenzyme, LuxS/M16 peptidase-like"/>
    <property type="match status" value="1"/>
</dbReference>
<proteinExistence type="inferred from homology"/>
<comment type="caution">
    <text evidence="9">The sequence shown here is derived from an EMBL/GenBank/DDBJ whole genome shotgun (WGS) entry which is preliminary data.</text>
</comment>
<keyword evidence="6" id="KW-0862">Zinc</keyword>
<reference evidence="9 10" key="1">
    <citation type="journal article" date="2018" name="Mol. Genet. Genomics">
        <title>The red deer Cervus elaphus genome CerEla1.0: sequencing, annotating, genes, and chromosomes.</title>
        <authorList>
            <person name="Bana N.A."/>
            <person name="Nyiri A."/>
            <person name="Nagy J."/>
            <person name="Frank K."/>
            <person name="Nagy T."/>
            <person name="Steger V."/>
            <person name="Schiller M."/>
            <person name="Lakatos P."/>
            <person name="Sugar L."/>
            <person name="Horn P."/>
            <person name="Barta E."/>
            <person name="Orosz L."/>
        </authorList>
    </citation>
    <scope>NUCLEOTIDE SEQUENCE [LARGE SCALE GENOMIC DNA]</scope>
    <source>
        <strain evidence="9">Hungarian</strain>
    </source>
</reference>
<dbReference type="GO" id="GO:0006627">
    <property type="term" value="P:protein processing involved in protein targeting to mitochondrion"/>
    <property type="evidence" value="ECO:0007669"/>
    <property type="project" value="TreeGrafter"/>
</dbReference>
<evidence type="ECO:0000313" key="9">
    <source>
        <dbReference type="EMBL" id="OWK13722.1"/>
    </source>
</evidence>
<keyword evidence="3" id="KW-0645">Protease</keyword>
<evidence type="ECO:0000256" key="7">
    <source>
        <dbReference type="ARBA" id="ARBA00023049"/>
    </source>
</evidence>
<feature type="non-terminal residue" evidence="9">
    <location>
        <position position="1"/>
    </location>
</feature>
<dbReference type="Proteomes" id="UP000242450">
    <property type="component" value="Chromosome 6"/>
</dbReference>
<keyword evidence="5" id="KW-0378">Hydrolase</keyword>
<dbReference type="GO" id="GO:0004222">
    <property type="term" value="F:metalloendopeptidase activity"/>
    <property type="evidence" value="ECO:0007669"/>
    <property type="project" value="TreeGrafter"/>
</dbReference>
<gene>
    <name evidence="9" type="ORF">Celaphus_00017498</name>
</gene>
<sequence length="92" mass="10633">NNGTAHSLEHSNFKVTKKKMKKRVLISTYTSRKQMIYYAKEFSKDLSRSVEILADVTQNSTLGKQRLNMTYQNSATGWIIWGPTENIKSINY</sequence>
<evidence type="ECO:0000259" key="8">
    <source>
        <dbReference type="Pfam" id="PF00675"/>
    </source>
</evidence>
<evidence type="ECO:0000256" key="2">
    <source>
        <dbReference type="ARBA" id="ARBA00007261"/>
    </source>
</evidence>
<feature type="domain" description="Peptidase M16 N-terminal" evidence="8">
    <location>
        <begin position="1"/>
        <end position="71"/>
    </location>
</feature>